<dbReference type="GO" id="GO:0003887">
    <property type="term" value="F:DNA-directed DNA polymerase activity"/>
    <property type="evidence" value="ECO:0007669"/>
    <property type="project" value="UniProtKB-EC"/>
</dbReference>
<dbReference type="Gene3D" id="2.10.109.10">
    <property type="entry name" value="Umud Fragment, subunit A"/>
    <property type="match status" value="1"/>
</dbReference>
<dbReference type="GO" id="GO:0006281">
    <property type="term" value="P:DNA repair"/>
    <property type="evidence" value="ECO:0007669"/>
    <property type="project" value="UniProtKB-KW"/>
</dbReference>
<keyword evidence="3 7" id="KW-0378">Hydrolase</keyword>
<dbReference type="GO" id="GO:0006355">
    <property type="term" value="P:regulation of DNA-templated transcription"/>
    <property type="evidence" value="ECO:0007669"/>
    <property type="project" value="InterPro"/>
</dbReference>
<dbReference type="PRINTS" id="PR00726">
    <property type="entry name" value="LEXASERPTASE"/>
</dbReference>
<accession>A0A7D4TEY1</accession>
<dbReference type="PANTHER" id="PTHR33516">
    <property type="entry name" value="LEXA REPRESSOR"/>
    <property type="match status" value="1"/>
</dbReference>
<dbReference type="RefSeq" id="WP_173285961.1">
    <property type="nucleotide sequence ID" value="NZ_CP054020.1"/>
</dbReference>
<keyword evidence="2" id="KW-0227">DNA damage</keyword>
<reference evidence="10 11" key="1">
    <citation type="submission" date="2020-05" db="EMBL/GenBank/DDBJ databases">
        <title>Thiomicrorhabdus sediminis sp.nov. and Thiomicrorhabdus xiamenensis sp.nov., novel sulfur-oxidizing bacteria isolated from coastal sediment.</title>
        <authorList>
            <person name="Liu X."/>
        </authorList>
    </citation>
    <scope>NUCLEOTIDE SEQUENCE [LARGE SCALE GENOMIC DNA]</scope>
    <source>
        <strain evidence="10 11">G2</strain>
    </source>
</reference>
<dbReference type="InterPro" id="IPR050077">
    <property type="entry name" value="LexA_repressor"/>
</dbReference>
<dbReference type="KEGG" id="txa:HQN79_09600"/>
<dbReference type="InterPro" id="IPR036286">
    <property type="entry name" value="LexA/Signal_pep-like_sf"/>
</dbReference>
<sequence>MTIGHGGKRSGAGRKKGSGAFGEATKVVRIPESQVDTVKQWLDNYKQNLSDASLQQLDALSGMVEEAEQLLPLYSHKVIAGFPSPADDFVEARLDLNEKLAPNRHSSFLLKVQGDSMRDAGIFDGDILVVDRSQSPQSGKIVIAALDGELTVKRLAIRQDGTFLLPENPDYPEIKVSEENDMVIWGVVTSCIHQF</sequence>
<dbReference type="EC" id="2.7.7.7" evidence="10"/>
<comment type="similarity">
    <text evidence="1 7">Belongs to the peptidase S24 family.</text>
</comment>
<proteinExistence type="inferred from homology"/>
<keyword evidence="6" id="KW-0742">SOS response</keyword>
<evidence type="ECO:0000256" key="8">
    <source>
        <dbReference type="SAM" id="MobiDB-lite"/>
    </source>
</evidence>
<feature type="compositionally biased region" description="Basic residues" evidence="8">
    <location>
        <begin position="1"/>
        <end position="17"/>
    </location>
</feature>
<name>A0A7D4TEY1_9GAMM</name>
<dbReference type="CDD" id="cd06529">
    <property type="entry name" value="S24_LexA-like"/>
    <property type="match status" value="1"/>
</dbReference>
<feature type="region of interest" description="Disordered" evidence="8">
    <location>
        <begin position="1"/>
        <end position="20"/>
    </location>
</feature>
<dbReference type="PANTHER" id="PTHR33516:SF2">
    <property type="entry name" value="LEXA REPRESSOR-RELATED"/>
    <property type="match status" value="1"/>
</dbReference>
<evidence type="ECO:0000313" key="10">
    <source>
        <dbReference type="EMBL" id="QKI89807.1"/>
    </source>
</evidence>
<dbReference type="AlphaFoldDB" id="A0A7D4TEY1"/>
<dbReference type="NCBIfam" id="NF007621">
    <property type="entry name" value="PRK10276.1"/>
    <property type="match status" value="1"/>
</dbReference>
<keyword evidence="5" id="KW-0234">DNA repair</keyword>
<organism evidence="10 11">
    <name type="scientific">Thiomicrorhabdus xiamenensis</name>
    <dbReference type="NCBI Taxonomy" id="2739063"/>
    <lineage>
        <taxon>Bacteria</taxon>
        <taxon>Pseudomonadati</taxon>
        <taxon>Pseudomonadota</taxon>
        <taxon>Gammaproteobacteria</taxon>
        <taxon>Thiotrichales</taxon>
        <taxon>Piscirickettsiaceae</taxon>
        <taxon>Thiomicrorhabdus</taxon>
    </lineage>
</organism>
<feature type="domain" description="Peptidase S24/S26A/S26B/S26C" evidence="9">
    <location>
        <begin position="72"/>
        <end position="188"/>
    </location>
</feature>
<dbReference type="GO" id="GO:0016787">
    <property type="term" value="F:hydrolase activity"/>
    <property type="evidence" value="ECO:0007669"/>
    <property type="project" value="UniProtKB-KW"/>
</dbReference>
<evidence type="ECO:0000256" key="3">
    <source>
        <dbReference type="ARBA" id="ARBA00022801"/>
    </source>
</evidence>
<evidence type="ECO:0000256" key="5">
    <source>
        <dbReference type="ARBA" id="ARBA00023204"/>
    </source>
</evidence>
<evidence type="ECO:0000256" key="6">
    <source>
        <dbReference type="ARBA" id="ARBA00023236"/>
    </source>
</evidence>
<keyword evidence="10" id="KW-0548">Nucleotidyltransferase</keyword>
<evidence type="ECO:0000313" key="11">
    <source>
        <dbReference type="Proteomes" id="UP000504724"/>
    </source>
</evidence>
<dbReference type="Proteomes" id="UP000504724">
    <property type="component" value="Chromosome"/>
</dbReference>
<evidence type="ECO:0000256" key="1">
    <source>
        <dbReference type="ARBA" id="ARBA00007484"/>
    </source>
</evidence>
<evidence type="ECO:0000259" key="9">
    <source>
        <dbReference type="Pfam" id="PF00717"/>
    </source>
</evidence>
<evidence type="ECO:0000256" key="7">
    <source>
        <dbReference type="RuleBase" id="RU003991"/>
    </source>
</evidence>
<protein>
    <submittedName>
        <fullName evidence="10">Translesion error-prone DNA polymerase V autoproteolytic subunit</fullName>
        <ecNumber evidence="10">2.7.7.7</ecNumber>
    </submittedName>
</protein>
<keyword evidence="10" id="KW-0808">Transferase</keyword>
<dbReference type="GO" id="GO:0009432">
    <property type="term" value="P:SOS response"/>
    <property type="evidence" value="ECO:0007669"/>
    <property type="project" value="UniProtKB-KW"/>
</dbReference>
<evidence type="ECO:0000256" key="2">
    <source>
        <dbReference type="ARBA" id="ARBA00022763"/>
    </source>
</evidence>
<dbReference type="InterPro" id="IPR015927">
    <property type="entry name" value="Peptidase_S24_S26A/B/C"/>
</dbReference>
<gene>
    <name evidence="10" type="primary">umuD</name>
    <name evidence="10" type="ORF">HQN79_09600</name>
</gene>
<dbReference type="GO" id="GO:0003677">
    <property type="term" value="F:DNA binding"/>
    <property type="evidence" value="ECO:0007669"/>
    <property type="project" value="InterPro"/>
</dbReference>
<dbReference type="InterPro" id="IPR039418">
    <property type="entry name" value="LexA-like"/>
</dbReference>
<dbReference type="InterPro" id="IPR006197">
    <property type="entry name" value="Peptidase_S24_LexA"/>
</dbReference>
<dbReference type="Pfam" id="PF00717">
    <property type="entry name" value="Peptidase_S24"/>
    <property type="match status" value="1"/>
</dbReference>
<keyword evidence="4 7" id="KW-0068">Autocatalytic cleavage</keyword>
<evidence type="ECO:0000256" key="4">
    <source>
        <dbReference type="ARBA" id="ARBA00022813"/>
    </source>
</evidence>
<keyword evidence="11" id="KW-1185">Reference proteome</keyword>
<dbReference type="SUPFAM" id="SSF51306">
    <property type="entry name" value="LexA/Signal peptidase"/>
    <property type="match status" value="1"/>
</dbReference>
<dbReference type="EMBL" id="CP054020">
    <property type="protein sequence ID" value="QKI89807.1"/>
    <property type="molecule type" value="Genomic_DNA"/>
</dbReference>